<evidence type="ECO:0000313" key="2">
    <source>
        <dbReference type="EMBL" id="CBW76030.1"/>
    </source>
</evidence>
<protein>
    <submittedName>
        <fullName evidence="2">Uncharacterized protein</fullName>
    </submittedName>
</protein>
<gene>
    <name evidence="2" type="ordered locus">RBRH_02049</name>
</gene>
<reference evidence="2 3" key="1">
    <citation type="journal article" date="2011" name="J. Bacteriol.">
        <title>Complete genome sequence of Burkholderia rhizoxinica, an endosymbiont of Rhizopus microsporus.</title>
        <authorList>
            <person name="Lackner G."/>
            <person name="Moebius N."/>
            <person name="Partida-Martinez L."/>
            <person name="Hertweck C."/>
        </authorList>
    </citation>
    <scope>NUCLEOTIDE SEQUENCE [LARGE SCALE GENOMIC DNA]</scope>
    <source>
        <strain evidence="3">DSM 19002 / CIP 109453 / HKI 454</strain>
    </source>
</reference>
<evidence type="ECO:0000256" key="1">
    <source>
        <dbReference type="SAM" id="Coils"/>
    </source>
</evidence>
<dbReference type="EMBL" id="FR687359">
    <property type="protein sequence ID" value="CBW76030.1"/>
    <property type="molecule type" value="Genomic_DNA"/>
</dbReference>
<name>E5ALK9_MYCRK</name>
<feature type="coiled-coil region" evidence="1">
    <location>
        <begin position="71"/>
        <end position="98"/>
    </location>
</feature>
<proteinExistence type="predicted"/>
<dbReference type="KEGG" id="brh:RBRH_02049"/>
<dbReference type="AlphaFoldDB" id="E5ALK9"/>
<sequence length="112" mass="13093">MIQRRCTLLGRRRLADKRCRGPVAGDGACMRERLSEPKRSKPPMKTLNKLMAWLDGCTSARWPTHDPLVTLHKLEQDNAQLHEQLHELERKYARLCCQCAVQTEQITRRVMR</sequence>
<dbReference type="Proteomes" id="UP000007437">
    <property type="component" value="Chromosome"/>
</dbReference>
<accession>E5ALK9</accession>
<dbReference type="HOGENOM" id="CLU_2141208_0_0_4"/>
<keyword evidence="1" id="KW-0175">Coiled coil</keyword>
<dbReference type="STRING" id="882378.RBRH_02049"/>
<organism evidence="2 3">
    <name type="scientific">Mycetohabitans rhizoxinica (strain DSM 19002 / CIP 109453 / HKI 454)</name>
    <name type="common">Paraburkholderia rhizoxinica</name>
    <dbReference type="NCBI Taxonomy" id="882378"/>
    <lineage>
        <taxon>Bacteria</taxon>
        <taxon>Pseudomonadati</taxon>
        <taxon>Pseudomonadota</taxon>
        <taxon>Betaproteobacteria</taxon>
        <taxon>Burkholderiales</taxon>
        <taxon>Burkholderiaceae</taxon>
        <taxon>Mycetohabitans</taxon>
    </lineage>
</organism>
<evidence type="ECO:0000313" key="3">
    <source>
        <dbReference type="Proteomes" id="UP000007437"/>
    </source>
</evidence>